<organism evidence="1 2">
    <name type="scientific">Nonomuraea insulae</name>
    <dbReference type="NCBI Taxonomy" id="1616787"/>
    <lineage>
        <taxon>Bacteria</taxon>
        <taxon>Bacillati</taxon>
        <taxon>Actinomycetota</taxon>
        <taxon>Actinomycetes</taxon>
        <taxon>Streptosporangiales</taxon>
        <taxon>Streptosporangiaceae</taxon>
        <taxon>Nonomuraea</taxon>
    </lineage>
</organism>
<name>A0ABW1DCS1_9ACTN</name>
<sequence length="137" mass="14095">MKGLGRVFNVVAAASGVHIPLKGATAVTFVTFLDAGTQVATIKQSIDGTSEAVLDCDVYPHKGPGIGGTWTAMAEQDDTLDLSTDATNDCMVFTVDAAQLSAGFNCVEVTVSGGICVAILHDLVVQRKPANLASNVV</sequence>
<dbReference type="Proteomes" id="UP001596058">
    <property type="component" value="Unassembled WGS sequence"/>
</dbReference>
<evidence type="ECO:0000313" key="2">
    <source>
        <dbReference type="Proteomes" id="UP001596058"/>
    </source>
</evidence>
<keyword evidence="2" id="KW-1185">Reference proteome</keyword>
<gene>
    <name evidence="1" type="ORF">ACFPZ3_63320</name>
</gene>
<protein>
    <submittedName>
        <fullName evidence="1">Uncharacterized protein</fullName>
    </submittedName>
</protein>
<evidence type="ECO:0000313" key="1">
    <source>
        <dbReference type="EMBL" id="MFC5834648.1"/>
    </source>
</evidence>
<comment type="caution">
    <text evidence="1">The sequence shown here is derived from an EMBL/GenBank/DDBJ whole genome shotgun (WGS) entry which is preliminary data.</text>
</comment>
<proteinExistence type="predicted"/>
<reference evidence="2" key="1">
    <citation type="journal article" date="2019" name="Int. J. Syst. Evol. Microbiol.">
        <title>The Global Catalogue of Microorganisms (GCM) 10K type strain sequencing project: providing services to taxonomists for standard genome sequencing and annotation.</title>
        <authorList>
            <consortium name="The Broad Institute Genomics Platform"/>
            <consortium name="The Broad Institute Genome Sequencing Center for Infectious Disease"/>
            <person name="Wu L."/>
            <person name="Ma J."/>
        </authorList>
    </citation>
    <scope>NUCLEOTIDE SEQUENCE [LARGE SCALE GENOMIC DNA]</scope>
    <source>
        <strain evidence="2">CCUG 53903</strain>
    </source>
</reference>
<dbReference type="EMBL" id="JBHSPA010000114">
    <property type="protein sequence ID" value="MFC5834648.1"/>
    <property type="molecule type" value="Genomic_DNA"/>
</dbReference>
<accession>A0ABW1DCS1</accession>
<dbReference type="RefSeq" id="WP_379524062.1">
    <property type="nucleotide sequence ID" value="NZ_JBHSPA010000114.1"/>
</dbReference>